<dbReference type="GO" id="GO:0005886">
    <property type="term" value="C:plasma membrane"/>
    <property type="evidence" value="ECO:0007669"/>
    <property type="project" value="TreeGrafter"/>
</dbReference>
<keyword evidence="2" id="KW-0813">Transport</keyword>
<feature type="transmembrane region" description="Helical" evidence="8">
    <location>
        <begin position="420"/>
        <end position="438"/>
    </location>
</feature>
<keyword evidence="6 8" id="KW-0472">Membrane</keyword>
<evidence type="ECO:0000256" key="1">
    <source>
        <dbReference type="ARBA" id="ARBA00004141"/>
    </source>
</evidence>
<organism evidence="10 11">
    <name type="scientific">Reticulomyxa filosa</name>
    <dbReference type="NCBI Taxonomy" id="46433"/>
    <lineage>
        <taxon>Eukaryota</taxon>
        <taxon>Sar</taxon>
        <taxon>Rhizaria</taxon>
        <taxon>Retaria</taxon>
        <taxon>Foraminifera</taxon>
        <taxon>Monothalamids</taxon>
        <taxon>Reticulomyxidae</taxon>
        <taxon>Reticulomyxa</taxon>
    </lineage>
</organism>
<feature type="transmembrane region" description="Helical" evidence="8">
    <location>
        <begin position="505"/>
        <end position="524"/>
    </location>
</feature>
<feature type="domain" description="Ion transport" evidence="9">
    <location>
        <begin position="389"/>
        <end position="666"/>
    </location>
</feature>
<evidence type="ECO:0000259" key="9">
    <source>
        <dbReference type="Pfam" id="PF00520"/>
    </source>
</evidence>
<evidence type="ECO:0000256" key="5">
    <source>
        <dbReference type="ARBA" id="ARBA00023065"/>
    </source>
</evidence>
<dbReference type="PANTHER" id="PTHR10117:SF54">
    <property type="entry name" value="TRANSIENT RECEPTOR POTENTIAL-GAMMA PROTEIN"/>
    <property type="match status" value="1"/>
</dbReference>
<feature type="transmembrane region" description="Helical" evidence="8">
    <location>
        <begin position="444"/>
        <end position="465"/>
    </location>
</feature>
<evidence type="ECO:0000256" key="3">
    <source>
        <dbReference type="ARBA" id="ARBA00022692"/>
    </source>
</evidence>
<evidence type="ECO:0000256" key="6">
    <source>
        <dbReference type="ARBA" id="ARBA00023136"/>
    </source>
</evidence>
<feature type="transmembrane region" description="Helical" evidence="8">
    <location>
        <begin position="390"/>
        <end position="408"/>
    </location>
</feature>
<name>X6P136_RETFI</name>
<dbReference type="GO" id="GO:0070679">
    <property type="term" value="F:inositol 1,4,5 trisphosphate binding"/>
    <property type="evidence" value="ECO:0007669"/>
    <property type="project" value="TreeGrafter"/>
</dbReference>
<evidence type="ECO:0000256" key="2">
    <source>
        <dbReference type="ARBA" id="ARBA00022448"/>
    </source>
</evidence>
<dbReference type="AlphaFoldDB" id="X6P136"/>
<feature type="transmembrane region" description="Helical" evidence="8">
    <location>
        <begin position="692"/>
        <end position="710"/>
    </location>
</feature>
<comment type="caution">
    <text evidence="10">The sequence shown here is derived from an EMBL/GenBank/DDBJ whole genome shotgun (WGS) entry which is preliminary data.</text>
</comment>
<evidence type="ECO:0000313" key="11">
    <source>
        <dbReference type="Proteomes" id="UP000023152"/>
    </source>
</evidence>
<dbReference type="Proteomes" id="UP000023152">
    <property type="component" value="Unassembled WGS sequence"/>
</dbReference>
<comment type="subcellular location">
    <subcellularLocation>
        <location evidence="1">Membrane</location>
        <topology evidence="1">Multi-pass membrane protein</topology>
    </subcellularLocation>
</comment>
<reference evidence="10 11" key="1">
    <citation type="journal article" date="2013" name="Curr. Biol.">
        <title>The Genome of the Foraminiferan Reticulomyxa filosa.</title>
        <authorList>
            <person name="Glockner G."/>
            <person name="Hulsmann N."/>
            <person name="Schleicher M."/>
            <person name="Noegel A.A."/>
            <person name="Eichinger L."/>
            <person name="Gallinger C."/>
            <person name="Pawlowski J."/>
            <person name="Sierra R."/>
            <person name="Euteneuer U."/>
            <person name="Pillet L."/>
            <person name="Moustafa A."/>
            <person name="Platzer M."/>
            <person name="Groth M."/>
            <person name="Szafranski K."/>
            <person name="Schliwa M."/>
        </authorList>
    </citation>
    <scope>NUCLEOTIDE SEQUENCE [LARGE SCALE GENOMIC DNA]</scope>
</reference>
<keyword evidence="4 8" id="KW-1133">Transmembrane helix</keyword>
<keyword evidence="11" id="KW-1185">Reference proteome</keyword>
<dbReference type="GO" id="GO:0051480">
    <property type="term" value="P:regulation of cytosolic calcium ion concentration"/>
    <property type="evidence" value="ECO:0007669"/>
    <property type="project" value="TreeGrafter"/>
</dbReference>
<evidence type="ECO:0000256" key="7">
    <source>
        <dbReference type="ARBA" id="ARBA00023303"/>
    </source>
</evidence>
<proteinExistence type="predicted"/>
<keyword evidence="5" id="KW-0406">Ion transport</keyword>
<feature type="transmembrane region" description="Helical" evidence="8">
    <location>
        <begin position="636"/>
        <end position="662"/>
    </location>
</feature>
<protein>
    <submittedName>
        <fullName evidence="10">Transient receptor potential-gamma protein</fullName>
    </submittedName>
</protein>
<dbReference type="GO" id="GO:0034703">
    <property type="term" value="C:cation channel complex"/>
    <property type="evidence" value="ECO:0007669"/>
    <property type="project" value="TreeGrafter"/>
</dbReference>
<dbReference type="Pfam" id="PF00520">
    <property type="entry name" value="Ion_trans"/>
    <property type="match status" value="1"/>
</dbReference>
<keyword evidence="3 8" id="KW-0812">Transmembrane</keyword>
<feature type="transmembrane region" description="Helical" evidence="8">
    <location>
        <begin position="934"/>
        <end position="958"/>
    </location>
</feature>
<evidence type="ECO:0000313" key="10">
    <source>
        <dbReference type="EMBL" id="ETO31843.1"/>
    </source>
</evidence>
<feature type="transmembrane region" description="Helical" evidence="8">
    <location>
        <begin position="544"/>
        <end position="566"/>
    </location>
</feature>
<dbReference type="GO" id="GO:0015279">
    <property type="term" value="F:store-operated calcium channel activity"/>
    <property type="evidence" value="ECO:0007669"/>
    <property type="project" value="TreeGrafter"/>
</dbReference>
<evidence type="ECO:0000256" key="8">
    <source>
        <dbReference type="SAM" id="Phobius"/>
    </source>
</evidence>
<dbReference type="InterPro" id="IPR002153">
    <property type="entry name" value="TRPC_channel"/>
</dbReference>
<dbReference type="EMBL" id="ASPP01004653">
    <property type="protein sequence ID" value="ETO31843.1"/>
    <property type="molecule type" value="Genomic_DNA"/>
</dbReference>
<dbReference type="InterPro" id="IPR005821">
    <property type="entry name" value="Ion_trans_dom"/>
</dbReference>
<accession>X6P136</accession>
<keyword evidence="10" id="KW-0675">Receptor</keyword>
<dbReference type="PANTHER" id="PTHR10117">
    <property type="entry name" value="TRANSIENT RECEPTOR POTENTIAL CHANNEL"/>
    <property type="match status" value="1"/>
</dbReference>
<gene>
    <name evidence="10" type="ORF">RFI_05275</name>
</gene>
<sequence>MYVNSLLIFLVIKKKKKKLRKLKEAIRLFVFYMEVGKEISDYRPPETLAEQMAQFLKMKSAVISLSQAKPLPLPTLPEIKEANIVREMVSMFDKNKADKHRALKFRRERKVTALRICRREQFRRYNQLKKEKQEKKELMQWSRNVTRRTMKGGGTTRIMENTFSKKMQTNKPILPKLLYDLDVYTYGKPLWYFCVHQLSVKDRESVWDCLIYLANQLPTAIAVRLLEENRELLSKLQIKSLDELCQAIIETSEFPEATSLYLAAFMKERADHDLSRKEQFTAISEKYIAISTGLLSEIENDHLLAILVEIPCDIDKMSMLDIAIRFHLDSFLDFHRLSPLMLQMWNKYEYLDPKENFLQIERSNFQTLHTLITSPNRFYFSAIGRYFTQFFLYFFYVLFISWITYLRIYPFEKLTLQEEILWLANVGFILFQLVQLVIEGRHYFANLFNYCDLAIMCVWIALFIMRFLIPSRFQFTANTTNGELSHHYSVLKLEKKINSNYTTTYMLFWSLQCILVWTRLLGFFRRNTSTGVFFKMAMKMMTDIFSFLILLILFTAGFVLALYYIVSSDLRISHPDICTYDAQFRYELYSLAQSVLYIFQTLLGEQDWTTINERYNLDTGVICFSWYRSRLAQCVVALYSVVGTIILLNLLLALMASTYYAMKERARVESNFSRFQDTIDTARRHGLMSPPFNIVVIVVMAVVSILDNSIRVLTRGKYVLNANFWFPIRYSLNRDLIVTKNSSWRRSRKNKRIPSRLNTNVDNTGSVEVEMKTLTAVKSDEPILSTDQFAGADEAADVWQNANNTESGNFDYSTFFLNKKKKNENEASVRTPISSQNSDIQEANSGLFLSLKGRKCVENPFEKPDHCRYCRHYIGDKKGNINDYFELFQEYQIVDDADKDLMKKLLYRRTICPICFRPFTEGSKYHRWQVMLEVLSFYVFLLFIWIPLIIFLFIPALLDRFWAHVKVLQKPQSETTNALINADIDLEQIDFEYKEIVRSKLSTTTQKQINEGNSSFFGDELSIKG</sequence>
<keyword evidence="7" id="KW-0407">Ion channel</keyword>
<evidence type="ECO:0000256" key="4">
    <source>
        <dbReference type="ARBA" id="ARBA00022989"/>
    </source>
</evidence>